<proteinExistence type="predicted"/>
<keyword evidence="1" id="KW-0732">Signal</keyword>
<dbReference type="GO" id="GO:0004222">
    <property type="term" value="F:metalloendopeptidase activity"/>
    <property type="evidence" value="ECO:0007669"/>
    <property type="project" value="TreeGrafter"/>
</dbReference>
<dbReference type="PROSITE" id="PS51782">
    <property type="entry name" value="LYSM"/>
    <property type="match status" value="1"/>
</dbReference>
<dbReference type="PANTHER" id="PTHR21666:SF289">
    <property type="entry name" value="L-ALA--D-GLU ENDOPEPTIDASE"/>
    <property type="match status" value="1"/>
</dbReference>
<dbReference type="CDD" id="cd00118">
    <property type="entry name" value="LysM"/>
    <property type="match status" value="1"/>
</dbReference>
<dbReference type="Pfam" id="PF01476">
    <property type="entry name" value="LysM"/>
    <property type="match status" value="1"/>
</dbReference>
<dbReference type="InterPro" id="IPR018392">
    <property type="entry name" value="LysM"/>
</dbReference>
<keyword evidence="3" id="KW-0472">Membrane</keyword>
<protein>
    <recommendedName>
        <fullName evidence="8">Peptidoglycan DD-metalloendopeptidase family protein</fullName>
    </recommendedName>
</protein>
<dbReference type="Pfam" id="PF01551">
    <property type="entry name" value="Peptidase_M23"/>
    <property type="match status" value="1"/>
</dbReference>
<dbReference type="InterPro" id="IPR016047">
    <property type="entry name" value="M23ase_b-sheet_dom"/>
</dbReference>
<dbReference type="InterPro" id="IPR050570">
    <property type="entry name" value="Cell_wall_metabolism_enzyme"/>
</dbReference>
<reference evidence="6 7" key="1">
    <citation type="submission" date="2016-10" db="EMBL/GenBank/DDBJ databases">
        <title>Complete Genome Sequence of Peptococcaceae strain DCMF.</title>
        <authorList>
            <person name="Edwards R.J."/>
            <person name="Holland S.I."/>
            <person name="Deshpande N.P."/>
            <person name="Wong Y.K."/>
            <person name="Ertan H."/>
            <person name="Manefield M."/>
            <person name="Russell T.L."/>
            <person name="Lee M.J."/>
        </authorList>
    </citation>
    <scope>NUCLEOTIDE SEQUENCE [LARGE SCALE GENOMIC DNA]</scope>
    <source>
        <strain evidence="6 7">DCMF</strain>
    </source>
</reference>
<dbReference type="PROSITE" id="PS51109">
    <property type="entry name" value="G5"/>
    <property type="match status" value="1"/>
</dbReference>
<feature type="transmembrane region" description="Helical" evidence="3">
    <location>
        <begin position="33"/>
        <end position="50"/>
    </location>
</feature>
<organism evidence="6 7">
    <name type="scientific">Formimonas warabiya</name>
    <dbReference type="NCBI Taxonomy" id="1761012"/>
    <lineage>
        <taxon>Bacteria</taxon>
        <taxon>Bacillati</taxon>
        <taxon>Bacillota</taxon>
        <taxon>Clostridia</taxon>
        <taxon>Eubacteriales</taxon>
        <taxon>Peptococcaceae</taxon>
        <taxon>Candidatus Formimonas</taxon>
    </lineage>
</organism>
<evidence type="ECO:0000313" key="7">
    <source>
        <dbReference type="Proteomes" id="UP000323521"/>
    </source>
</evidence>
<dbReference type="Gene3D" id="2.70.70.10">
    <property type="entry name" value="Glucose Permease (Domain IIA)"/>
    <property type="match status" value="1"/>
</dbReference>
<dbReference type="SMART" id="SM00257">
    <property type="entry name" value="LysM"/>
    <property type="match status" value="1"/>
</dbReference>
<dbReference type="KEGG" id="fwa:DCMF_16800"/>
<dbReference type="SMART" id="SM01208">
    <property type="entry name" value="G5"/>
    <property type="match status" value="1"/>
</dbReference>
<keyword evidence="7" id="KW-1185">Reference proteome</keyword>
<dbReference type="AlphaFoldDB" id="A0A3G1KVG0"/>
<dbReference type="OrthoDB" id="9814460at2"/>
<dbReference type="SUPFAM" id="SSF51261">
    <property type="entry name" value="Duplicated hybrid motif"/>
    <property type="match status" value="1"/>
</dbReference>
<evidence type="ECO:0000313" key="6">
    <source>
        <dbReference type="EMBL" id="ATW26205.1"/>
    </source>
</evidence>
<dbReference type="PANTHER" id="PTHR21666">
    <property type="entry name" value="PEPTIDASE-RELATED"/>
    <property type="match status" value="1"/>
</dbReference>
<dbReference type="Proteomes" id="UP000323521">
    <property type="component" value="Chromosome"/>
</dbReference>
<dbReference type="Gene3D" id="3.10.350.10">
    <property type="entry name" value="LysM domain"/>
    <property type="match status" value="1"/>
</dbReference>
<evidence type="ECO:0000256" key="1">
    <source>
        <dbReference type="ARBA" id="ARBA00022729"/>
    </source>
</evidence>
<evidence type="ECO:0000259" key="5">
    <source>
        <dbReference type="PROSITE" id="PS51782"/>
    </source>
</evidence>
<sequence>MYVFTKDDLQQNRPQKRRISGKGSRSFITKKRALFAVGLITLVLLGGIWLQKTSTAYAIVINGQQTAVFDSKSQAEQSIANFLKKKSQEIGKPVTTPDKIEIKKVQVEKKDRMFAGNTDKILSEQLSMLVPGAAIVIDGQEKLIVADKESAEKLIQKVKNSFTPQGKDLIVKKLDLKEKIQVAEKNVPVKEIIKEDQAFQLLTVGTEKLVTHIVESGESLWSIAKDNSMKVEDLEAANPQINPDKIQIGDEIKLVKAEPMLHVTAVAEYTEVKTVPFGVEVISDKNVLRGKETVKQDGKDGSKEFKYLLVQVNGQQIDKQFLDATVLSKPVNKVVVKGTKLVLASRGSGGSGQLMWPLRGSITSPFGYRHGEYHTGADIDGDIGDPVRAAEDGKVIYVGRDGNYGKLIKIDHGDGVQTWYAHLSAYEVSSGEKVARGDLIGRVGATGRAYGSHLHFEVRINGNAVNPLKYLD</sequence>
<feature type="compositionally biased region" description="Basic and acidic residues" evidence="2">
    <location>
        <begin position="1"/>
        <end position="10"/>
    </location>
</feature>
<keyword evidence="3" id="KW-1133">Transmembrane helix</keyword>
<evidence type="ECO:0008006" key="8">
    <source>
        <dbReference type="Google" id="ProtNLM"/>
    </source>
</evidence>
<dbReference type="InterPro" id="IPR011098">
    <property type="entry name" value="G5_dom"/>
</dbReference>
<dbReference type="Pfam" id="PF07501">
    <property type="entry name" value="G5"/>
    <property type="match status" value="1"/>
</dbReference>
<evidence type="ECO:0000259" key="4">
    <source>
        <dbReference type="PROSITE" id="PS51109"/>
    </source>
</evidence>
<dbReference type="Gene3D" id="2.20.230.10">
    <property type="entry name" value="Resuscitation-promoting factor rpfb"/>
    <property type="match status" value="1"/>
</dbReference>
<keyword evidence="3" id="KW-0812">Transmembrane</keyword>
<dbReference type="SUPFAM" id="SSF54106">
    <property type="entry name" value="LysM domain"/>
    <property type="match status" value="1"/>
</dbReference>
<evidence type="ECO:0000256" key="2">
    <source>
        <dbReference type="SAM" id="MobiDB-lite"/>
    </source>
</evidence>
<dbReference type="InterPro" id="IPR011055">
    <property type="entry name" value="Dup_hybrid_motif"/>
</dbReference>
<evidence type="ECO:0000256" key="3">
    <source>
        <dbReference type="SAM" id="Phobius"/>
    </source>
</evidence>
<dbReference type="CDD" id="cd12797">
    <property type="entry name" value="M23_peptidase"/>
    <property type="match status" value="1"/>
</dbReference>
<gene>
    <name evidence="6" type="ORF">DCMF_16800</name>
</gene>
<feature type="domain" description="G5" evidence="4">
    <location>
        <begin position="260"/>
        <end position="341"/>
    </location>
</feature>
<feature type="region of interest" description="Disordered" evidence="2">
    <location>
        <begin position="1"/>
        <end position="23"/>
    </location>
</feature>
<name>A0A3G1KVG0_FORW1</name>
<feature type="domain" description="LysM" evidence="5">
    <location>
        <begin position="210"/>
        <end position="254"/>
    </location>
</feature>
<dbReference type="InterPro" id="IPR036779">
    <property type="entry name" value="LysM_dom_sf"/>
</dbReference>
<accession>A0A3G1KVG0</accession>
<dbReference type="EMBL" id="CP017634">
    <property type="protein sequence ID" value="ATW26205.1"/>
    <property type="molecule type" value="Genomic_DNA"/>
</dbReference>